<dbReference type="GO" id="GO:0001916">
    <property type="term" value="P:positive regulation of T cell mediated cytotoxicity"/>
    <property type="evidence" value="ECO:0007669"/>
    <property type="project" value="TreeGrafter"/>
</dbReference>
<comment type="caution">
    <text evidence="4">The sequence shown here is derived from an EMBL/GenBank/DDBJ whole genome shotgun (WGS) entry which is preliminary data.</text>
</comment>
<dbReference type="Gene3D" id="2.60.40.10">
    <property type="entry name" value="Immunoglobulins"/>
    <property type="match status" value="2"/>
</dbReference>
<name>A0A8K1D8F7_9PASS</name>
<dbReference type="OrthoDB" id="8890485at2759"/>
<dbReference type="InterPro" id="IPR036179">
    <property type="entry name" value="Ig-like_dom_sf"/>
</dbReference>
<dbReference type="InterPro" id="IPR050208">
    <property type="entry name" value="MHC_class-I_related"/>
</dbReference>
<dbReference type="InterPro" id="IPR003597">
    <property type="entry name" value="Ig_C1-set"/>
</dbReference>
<keyword evidence="5" id="KW-1185">Reference proteome</keyword>
<dbReference type="InterPro" id="IPR007110">
    <property type="entry name" value="Ig-like_dom"/>
</dbReference>
<dbReference type="InterPro" id="IPR011162">
    <property type="entry name" value="MHC_I/II-like_Ag-recog"/>
</dbReference>
<keyword evidence="2" id="KW-0812">Transmembrane</keyword>
<dbReference type="GO" id="GO:0006955">
    <property type="term" value="P:immune response"/>
    <property type="evidence" value="ECO:0007669"/>
    <property type="project" value="TreeGrafter"/>
</dbReference>
<dbReference type="GO" id="GO:0030884">
    <property type="term" value="F:exogenous lipid antigen binding"/>
    <property type="evidence" value="ECO:0007669"/>
    <property type="project" value="TreeGrafter"/>
</dbReference>
<dbReference type="Pfam" id="PF16497">
    <property type="entry name" value="MHC_I_3"/>
    <property type="match status" value="2"/>
</dbReference>
<dbReference type="GO" id="GO:0048006">
    <property type="term" value="P:antigen processing and presentation, endogenous lipid antigen via MHC class Ib"/>
    <property type="evidence" value="ECO:0007669"/>
    <property type="project" value="TreeGrafter"/>
</dbReference>
<feature type="domain" description="Ig-like" evidence="3">
    <location>
        <begin position="508"/>
        <end position="597"/>
    </location>
</feature>
<feature type="domain" description="Ig-like" evidence="3">
    <location>
        <begin position="204"/>
        <end position="293"/>
    </location>
</feature>
<dbReference type="SUPFAM" id="SSF48726">
    <property type="entry name" value="Immunoglobulin"/>
    <property type="match status" value="2"/>
</dbReference>
<dbReference type="Pfam" id="PF07654">
    <property type="entry name" value="C1-set"/>
    <property type="match status" value="2"/>
</dbReference>
<dbReference type="InterPro" id="IPR003006">
    <property type="entry name" value="Ig/MHC_CS"/>
</dbReference>
<keyword evidence="1" id="KW-0325">Glycoprotein</keyword>
<dbReference type="SUPFAM" id="SSF54452">
    <property type="entry name" value="MHC antigen-recognition domain"/>
    <property type="match status" value="2"/>
</dbReference>
<dbReference type="GO" id="GO:0009897">
    <property type="term" value="C:external side of plasma membrane"/>
    <property type="evidence" value="ECO:0007669"/>
    <property type="project" value="TreeGrafter"/>
</dbReference>
<dbReference type="PROSITE" id="PS50835">
    <property type="entry name" value="IG_LIKE"/>
    <property type="match status" value="2"/>
</dbReference>
<accession>A0A8K1D8F7</accession>
<gene>
    <name evidence="4" type="ORF">HGM15179_019260</name>
</gene>
<dbReference type="AlphaFoldDB" id="A0A8K1D8F7"/>
<evidence type="ECO:0000256" key="1">
    <source>
        <dbReference type="ARBA" id="ARBA00023180"/>
    </source>
</evidence>
<dbReference type="SMART" id="SM00407">
    <property type="entry name" value="IGc1"/>
    <property type="match status" value="2"/>
</dbReference>
<keyword evidence="2" id="KW-1133">Transmembrane helix</keyword>
<evidence type="ECO:0000313" key="5">
    <source>
        <dbReference type="Proteomes" id="UP000796761"/>
    </source>
</evidence>
<dbReference type="PROSITE" id="PS00290">
    <property type="entry name" value="IG_MHC"/>
    <property type="match status" value="2"/>
</dbReference>
<proteinExistence type="predicted"/>
<dbReference type="GO" id="GO:0048007">
    <property type="term" value="P:antigen processing and presentation, exogenous lipid antigen via MHC class Ib"/>
    <property type="evidence" value="ECO:0007669"/>
    <property type="project" value="TreeGrafter"/>
</dbReference>
<feature type="transmembrane region" description="Helical" evidence="2">
    <location>
        <begin position="12"/>
        <end position="30"/>
    </location>
</feature>
<dbReference type="InterPro" id="IPR011161">
    <property type="entry name" value="MHC_I-like_Ag-recog"/>
</dbReference>
<dbReference type="GO" id="GO:0071723">
    <property type="term" value="F:lipopeptide binding"/>
    <property type="evidence" value="ECO:0007669"/>
    <property type="project" value="TreeGrafter"/>
</dbReference>
<dbReference type="Proteomes" id="UP000796761">
    <property type="component" value="Unassembled WGS sequence"/>
</dbReference>
<reference evidence="4" key="1">
    <citation type="submission" date="2019-04" db="EMBL/GenBank/DDBJ databases">
        <title>Genome assembly of Zosterops borbonicus 15179.</title>
        <authorList>
            <person name="Leroy T."/>
            <person name="Anselmetti Y."/>
            <person name="Tilak M.-K."/>
            <person name="Nabholz B."/>
        </authorList>
    </citation>
    <scope>NUCLEOTIDE SEQUENCE</scope>
    <source>
        <strain evidence="4">HGM_15179</strain>
        <tissue evidence="4">Muscle</tissue>
    </source>
</reference>
<dbReference type="PANTHER" id="PTHR16675">
    <property type="entry name" value="MHC CLASS I-RELATED"/>
    <property type="match status" value="1"/>
</dbReference>
<dbReference type="PANTHER" id="PTHR16675:SF160">
    <property type="entry name" value="T-CELL SURFACE GLYCOPROTEIN CD1A"/>
    <property type="match status" value="1"/>
</dbReference>
<dbReference type="GO" id="GO:0030883">
    <property type="term" value="F:endogenous lipid antigen binding"/>
    <property type="evidence" value="ECO:0007669"/>
    <property type="project" value="TreeGrafter"/>
</dbReference>
<organism evidence="4 5">
    <name type="scientific">Zosterops borbonicus</name>
    <dbReference type="NCBI Taxonomy" id="364589"/>
    <lineage>
        <taxon>Eukaryota</taxon>
        <taxon>Metazoa</taxon>
        <taxon>Chordata</taxon>
        <taxon>Craniata</taxon>
        <taxon>Vertebrata</taxon>
        <taxon>Euteleostomi</taxon>
        <taxon>Archelosauria</taxon>
        <taxon>Archosauria</taxon>
        <taxon>Dinosauria</taxon>
        <taxon>Saurischia</taxon>
        <taxon>Theropoda</taxon>
        <taxon>Coelurosauria</taxon>
        <taxon>Aves</taxon>
        <taxon>Neognathae</taxon>
        <taxon>Neoaves</taxon>
        <taxon>Telluraves</taxon>
        <taxon>Australaves</taxon>
        <taxon>Passeriformes</taxon>
        <taxon>Sylvioidea</taxon>
        <taxon>Zosteropidae</taxon>
        <taxon>Zosterops</taxon>
    </lineage>
</organism>
<keyword evidence="2" id="KW-0472">Membrane</keyword>
<dbReference type="InterPro" id="IPR037055">
    <property type="entry name" value="MHC_I-like_Ag-recog_sf"/>
</dbReference>
<evidence type="ECO:0000259" key="3">
    <source>
        <dbReference type="PROSITE" id="PS50835"/>
    </source>
</evidence>
<evidence type="ECO:0000313" key="4">
    <source>
        <dbReference type="EMBL" id="TRZ07845.1"/>
    </source>
</evidence>
<dbReference type="InterPro" id="IPR013783">
    <property type="entry name" value="Ig-like_fold"/>
</dbReference>
<dbReference type="GO" id="GO:0005615">
    <property type="term" value="C:extracellular space"/>
    <property type="evidence" value="ECO:0007669"/>
    <property type="project" value="TreeGrafter"/>
</dbReference>
<protein>
    <recommendedName>
        <fullName evidence="3">Ig-like domain-containing protein</fullName>
    </recommendedName>
</protein>
<evidence type="ECO:0000256" key="2">
    <source>
        <dbReference type="SAM" id="Phobius"/>
    </source>
</evidence>
<dbReference type="Gene3D" id="3.30.500.10">
    <property type="entry name" value="MHC class I-like antigen recognition-like"/>
    <property type="match status" value="2"/>
</dbReference>
<sequence>MNRPGNEQQVPSPLTLGVAAAAGTFTIWMLQTTTFQNTSFVEMEGLGLLEDIKLGYLDTHTWSIHFYQPWVRSVLPQADWDTFEKLLKVYFQEFSHLINKGGMERDIPYPFVAQCMAGCVLYPNRTSQAFAYMGYNGQDFLSFNTKNATWTFSKDTKFSRYVQSLFQNYTSSDMLEIFINDSCVNEVKMLLHYGRAALERQELPVASVFTHIPSLDQLLLVCHVTGFYPRPISVAWLRDGQEVPPGPALNTSPILPNADLTYQLRSVLAVAPRDGHSYVCRVRHQSLGTRSLLIPWAPPLAISPLAPPVISFLHPFLSPSSLLAEPQVIQYLLTGLFANISSAEMSCVALVGDIPISTLHPANWSIHFHWPWVSQAAAEGDGEKIMSQYKIALRNIIRFVHDTVQQTEQHYPLVVQFRGGCVLYPNTTSQGFLNVGWGGRDLVDFEVDKQHWEARQPSQVAEVVSKSLNKDRSVRVLLKHLLSIWICQSNFFDLKRYGREILERQELPVATVFTRSPSLDQLLLVCHVTGFYPRPISVAWLRDGQEVPPGPALNTSAILPNADLTYQLRSVLAVAPRDGHSYVCRVHHQSLGTRSLLIPWDLGGFL</sequence>
<dbReference type="EMBL" id="SWJQ01001602">
    <property type="protein sequence ID" value="TRZ07845.1"/>
    <property type="molecule type" value="Genomic_DNA"/>
</dbReference>